<dbReference type="InterPro" id="IPR015424">
    <property type="entry name" value="PyrdxlP-dep_Trfase"/>
</dbReference>
<dbReference type="GO" id="GO:0008483">
    <property type="term" value="F:transaminase activity"/>
    <property type="evidence" value="ECO:0007669"/>
    <property type="project" value="UniProtKB-KW"/>
</dbReference>
<proteinExistence type="inferred from homology"/>
<dbReference type="GO" id="GO:0042802">
    <property type="term" value="F:identical protein binding"/>
    <property type="evidence" value="ECO:0007669"/>
    <property type="project" value="TreeGrafter"/>
</dbReference>
<dbReference type="Gene3D" id="3.90.1150.10">
    <property type="entry name" value="Aspartate Aminotransferase, domain 1"/>
    <property type="match status" value="1"/>
</dbReference>
<dbReference type="PANTHER" id="PTHR11986">
    <property type="entry name" value="AMINOTRANSFERASE CLASS III"/>
    <property type="match status" value="1"/>
</dbReference>
<gene>
    <name evidence="6" type="ORF">GM658_26280</name>
</gene>
<evidence type="ECO:0000256" key="3">
    <source>
        <dbReference type="ARBA" id="ARBA00022679"/>
    </source>
</evidence>
<reference evidence="6 7" key="1">
    <citation type="submission" date="2019-11" db="EMBL/GenBank/DDBJ databases">
        <title>Type strains purchased from KCTC, JCM and DSMZ.</title>
        <authorList>
            <person name="Lu H."/>
        </authorList>
    </citation>
    <scope>NUCLEOTIDE SEQUENCE [LARGE SCALE GENOMIC DNA]</scope>
    <source>
        <strain evidence="6 7">JCM 31587</strain>
    </source>
</reference>
<dbReference type="Proteomes" id="UP000472320">
    <property type="component" value="Unassembled WGS sequence"/>
</dbReference>
<keyword evidence="3 6" id="KW-0808">Transferase</keyword>
<dbReference type="InterPro" id="IPR015421">
    <property type="entry name" value="PyrdxlP-dep_Trfase_major"/>
</dbReference>
<evidence type="ECO:0000256" key="2">
    <source>
        <dbReference type="ARBA" id="ARBA00022576"/>
    </source>
</evidence>
<comment type="cofactor">
    <cofactor evidence="1">
        <name>pyridoxal 5'-phosphate</name>
        <dbReference type="ChEBI" id="CHEBI:597326"/>
    </cofactor>
</comment>
<dbReference type="GO" id="GO:0030170">
    <property type="term" value="F:pyridoxal phosphate binding"/>
    <property type="evidence" value="ECO:0007669"/>
    <property type="project" value="InterPro"/>
</dbReference>
<keyword evidence="2 6" id="KW-0032">Aminotransferase</keyword>
<organism evidence="6 7">
    <name type="scientific">Massilia eburnea</name>
    <dbReference type="NCBI Taxonomy" id="1776165"/>
    <lineage>
        <taxon>Bacteria</taxon>
        <taxon>Pseudomonadati</taxon>
        <taxon>Pseudomonadota</taxon>
        <taxon>Betaproteobacteria</taxon>
        <taxon>Burkholderiales</taxon>
        <taxon>Oxalobacteraceae</taxon>
        <taxon>Telluria group</taxon>
        <taxon>Massilia</taxon>
    </lineage>
</organism>
<comment type="caution">
    <text evidence="6">The sequence shown here is derived from an EMBL/GenBank/DDBJ whole genome shotgun (WGS) entry which is preliminary data.</text>
</comment>
<dbReference type="PANTHER" id="PTHR11986:SF79">
    <property type="entry name" value="ACETYLORNITHINE AMINOTRANSFERASE, MITOCHONDRIAL"/>
    <property type="match status" value="1"/>
</dbReference>
<evidence type="ECO:0000256" key="4">
    <source>
        <dbReference type="ARBA" id="ARBA00022898"/>
    </source>
</evidence>
<dbReference type="InterPro" id="IPR049704">
    <property type="entry name" value="Aminotrans_3_PPA_site"/>
</dbReference>
<name>A0A6L6QQF2_9BURK</name>
<keyword evidence="7" id="KW-1185">Reference proteome</keyword>
<dbReference type="Pfam" id="PF00202">
    <property type="entry name" value="Aminotran_3"/>
    <property type="match status" value="1"/>
</dbReference>
<dbReference type="OrthoDB" id="3398487at2"/>
<dbReference type="InterPro" id="IPR050103">
    <property type="entry name" value="Class-III_PLP-dep_AT"/>
</dbReference>
<protein>
    <submittedName>
        <fullName evidence="6">Aminotransferase class III-fold pyridoxal phosphate-dependent enzyme</fullName>
    </submittedName>
</protein>
<keyword evidence="4 5" id="KW-0663">Pyridoxal phosphate</keyword>
<dbReference type="PROSITE" id="PS00600">
    <property type="entry name" value="AA_TRANSFER_CLASS_3"/>
    <property type="match status" value="1"/>
</dbReference>
<evidence type="ECO:0000256" key="1">
    <source>
        <dbReference type="ARBA" id="ARBA00001933"/>
    </source>
</evidence>
<dbReference type="EMBL" id="WNKX01000034">
    <property type="protein sequence ID" value="MTW14127.1"/>
    <property type="molecule type" value="Genomic_DNA"/>
</dbReference>
<sequence length="509" mass="53226">MLRCQWPATMTPISSVPAAAVGLRMPKPATRPAARPSMSSGVAPLVCSSVALTQSRWRARSMAWAPGMKGSTLGSLRISSSASASAASNCVKQTSPAAKLIRPPARCHDSRPTGKSIAKLGLSMSGTAATASSNLDSFSIVDAQGDVLHTADGRTLIDLFTAHGTVWLGHRHPDVRDALQRQLDKVWITGGYATPMVQEMRAAMNGFLPEGYLLASLASTGMEANEQALRIARTLTARNGAVGFAGAMHGKSFFTAALGWDNGDGLAIPQVHRVPCGRGVDEAQTLAEAGVRLRRGGIAAIFVEPVHATSFGWEGGPVFYQALSALAAQHGALLVYDEVLTGFHRTGPSFCFLQHGVRPDIIVFGKACGNGFPVAGVAVRDGIAIAPRMLLGSTFSNNALAAAAVKATLSCLRALEPEARVRAIESTVQQQLLPALAEGPIVLSGKGAMWILTFPTAEQAAACARAVLGAGVCIGFHNRQLRLLPPVTIAPANLRLACQKIAECCMLVS</sequence>
<dbReference type="AlphaFoldDB" id="A0A6L6QQF2"/>
<comment type="similarity">
    <text evidence="5">Belongs to the class-III pyridoxal-phosphate-dependent aminotransferase family.</text>
</comment>
<evidence type="ECO:0000313" key="6">
    <source>
        <dbReference type="EMBL" id="MTW14127.1"/>
    </source>
</evidence>
<dbReference type="Gene3D" id="3.40.640.10">
    <property type="entry name" value="Type I PLP-dependent aspartate aminotransferase-like (Major domain)"/>
    <property type="match status" value="1"/>
</dbReference>
<accession>A0A6L6QQF2</accession>
<dbReference type="InterPro" id="IPR005814">
    <property type="entry name" value="Aminotrans_3"/>
</dbReference>
<evidence type="ECO:0000313" key="7">
    <source>
        <dbReference type="Proteomes" id="UP000472320"/>
    </source>
</evidence>
<evidence type="ECO:0000256" key="5">
    <source>
        <dbReference type="RuleBase" id="RU003560"/>
    </source>
</evidence>
<dbReference type="InterPro" id="IPR015422">
    <property type="entry name" value="PyrdxlP-dep_Trfase_small"/>
</dbReference>
<dbReference type="SUPFAM" id="SSF53383">
    <property type="entry name" value="PLP-dependent transferases"/>
    <property type="match status" value="1"/>
</dbReference>